<reference evidence="2 3" key="1">
    <citation type="submission" date="2013-02" db="EMBL/GenBank/DDBJ databases">
        <title>Whole genome shotgun sequence of Gordonia malaquae NBRC 108250.</title>
        <authorList>
            <person name="Yoshida I."/>
            <person name="Hosoyama A."/>
            <person name="Tsuchikane K."/>
            <person name="Ando Y."/>
            <person name="Baba S."/>
            <person name="Ohji S."/>
            <person name="Hamada M."/>
            <person name="Tamura T."/>
            <person name="Yamazoe A."/>
            <person name="Yamazaki S."/>
            <person name="Fujita N."/>
        </authorList>
    </citation>
    <scope>NUCLEOTIDE SEQUENCE [LARGE SCALE GENOMIC DNA]</scope>
    <source>
        <strain evidence="2 3">NBRC 108250</strain>
    </source>
</reference>
<dbReference type="PROSITE" id="PS51257">
    <property type="entry name" value="PROKAR_LIPOPROTEIN"/>
    <property type="match status" value="1"/>
</dbReference>
<dbReference type="EMBL" id="BAOP01000015">
    <property type="protein sequence ID" value="GAC80129.1"/>
    <property type="molecule type" value="Genomic_DNA"/>
</dbReference>
<evidence type="ECO:0000313" key="3">
    <source>
        <dbReference type="Proteomes" id="UP000035009"/>
    </source>
</evidence>
<keyword evidence="3" id="KW-1185">Reference proteome</keyword>
<name>M3VFI8_GORML</name>
<proteinExistence type="predicted"/>
<gene>
    <name evidence="2" type="ORF">GM1_015_00030</name>
</gene>
<evidence type="ECO:0000256" key="1">
    <source>
        <dbReference type="SAM" id="MobiDB-lite"/>
    </source>
</evidence>
<protein>
    <recommendedName>
        <fullName evidence="4">Lipoprotein</fullName>
    </recommendedName>
</protein>
<organism evidence="2 3">
    <name type="scientific">Gordonia malaquae NBRC 108250</name>
    <dbReference type="NCBI Taxonomy" id="1223542"/>
    <lineage>
        <taxon>Bacteria</taxon>
        <taxon>Bacillati</taxon>
        <taxon>Actinomycetota</taxon>
        <taxon>Actinomycetes</taxon>
        <taxon>Mycobacteriales</taxon>
        <taxon>Gordoniaceae</taxon>
        <taxon>Gordonia</taxon>
    </lineage>
</organism>
<dbReference type="Proteomes" id="UP000035009">
    <property type="component" value="Unassembled WGS sequence"/>
</dbReference>
<dbReference type="AlphaFoldDB" id="M3VFI8"/>
<evidence type="ECO:0000313" key="2">
    <source>
        <dbReference type="EMBL" id="GAC80129.1"/>
    </source>
</evidence>
<sequence length="151" mass="16155">MRKISSISAALTISATLISGCSDTQQTPPDTPPPSTQNVLKGSSLEGKSVGELERNFWGFDHGVKVTSFSTNSVTDIVLEKSSELGEEAVSNSFIVAAVFFCEPVQAYVYAVDGTKTNDKITSPSFETWKAKQMKSPICNGQPPATNVSMK</sequence>
<evidence type="ECO:0008006" key="4">
    <source>
        <dbReference type="Google" id="ProtNLM"/>
    </source>
</evidence>
<dbReference type="RefSeq" id="WP_008378958.1">
    <property type="nucleotide sequence ID" value="NZ_BAOP01000015.1"/>
</dbReference>
<comment type="caution">
    <text evidence="2">The sequence shown here is derived from an EMBL/GenBank/DDBJ whole genome shotgun (WGS) entry which is preliminary data.</text>
</comment>
<accession>M3VFI8</accession>
<dbReference type="eggNOG" id="ENOG5031W8M">
    <property type="taxonomic scope" value="Bacteria"/>
</dbReference>
<feature type="region of interest" description="Disordered" evidence="1">
    <location>
        <begin position="21"/>
        <end position="41"/>
    </location>
</feature>